<keyword evidence="5" id="KW-1185">Reference proteome</keyword>
<feature type="domain" description="Thioredoxin" evidence="3">
    <location>
        <begin position="11"/>
        <end position="135"/>
    </location>
</feature>
<dbReference type="PROSITE" id="PS51352">
    <property type="entry name" value="THIOREDOXIN_2"/>
    <property type="match status" value="1"/>
</dbReference>
<protein>
    <recommendedName>
        <fullName evidence="3">Thioredoxin domain-containing protein</fullName>
    </recommendedName>
</protein>
<gene>
    <name evidence="4" type="ORF">WQQ_46140</name>
</gene>
<dbReference type="Pfam" id="PF00085">
    <property type="entry name" value="Thioredoxin"/>
    <property type="match status" value="1"/>
</dbReference>
<feature type="region of interest" description="Disordered" evidence="1">
    <location>
        <begin position="134"/>
        <end position="154"/>
    </location>
</feature>
<evidence type="ECO:0000256" key="2">
    <source>
        <dbReference type="SAM" id="SignalP"/>
    </source>
</evidence>
<evidence type="ECO:0000313" key="5">
    <source>
        <dbReference type="Proteomes" id="UP000003704"/>
    </source>
</evidence>
<dbReference type="STRING" id="1172194.WQQ_46140"/>
<evidence type="ECO:0000259" key="3">
    <source>
        <dbReference type="PROSITE" id="PS51352"/>
    </source>
</evidence>
<sequence>MQMRMRLITITTLTLILGLAGLARAADNKPLPTKPMAVWFYADWCMNCKLIAPKIAEVKPDFERSVEFVRLDVTNEERKAKSREQAQKLGLYSLYMSNKATGWLALIDSSGNKVGELHQEMTVDQIRKELSKIALPTSTPATPDSAAPVEGLSP</sequence>
<evidence type="ECO:0000256" key="1">
    <source>
        <dbReference type="SAM" id="MobiDB-lite"/>
    </source>
</evidence>
<accession>I7Z8M8</accession>
<reference evidence="4 5" key="1">
    <citation type="journal article" date="2012" name="J. Bacteriol.">
        <title>Genome Sequence of n-Alkane-Degrading Hydrocarboniphaga effusa Strain AP103T (ATCC BAA-332T).</title>
        <authorList>
            <person name="Chang H.K."/>
            <person name="Zylstra G.J."/>
            <person name="Chae J.C."/>
        </authorList>
    </citation>
    <scope>NUCLEOTIDE SEQUENCE [LARGE SCALE GENOMIC DNA]</scope>
    <source>
        <strain evidence="4 5">AP103</strain>
    </source>
</reference>
<dbReference type="Proteomes" id="UP000003704">
    <property type="component" value="Unassembled WGS sequence"/>
</dbReference>
<dbReference type="SUPFAM" id="SSF52833">
    <property type="entry name" value="Thioredoxin-like"/>
    <property type="match status" value="1"/>
</dbReference>
<name>I7Z8M8_9GAMM</name>
<comment type="caution">
    <text evidence="4">The sequence shown here is derived from an EMBL/GenBank/DDBJ whole genome shotgun (WGS) entry which is preliminary data.</text>
</comment>
<dbReference type="EMBL" id="AKGD01000004">
    <property type="protein sequence ID" value="EIT68179.1"/>
    <property type="molecule type" value="Genomic_DNA"/>
</dbReference>
<organism evidence="4 5">
    <name type="scientific">Hydrocarboniphaga effusa AP103</name>
    <dbReference type="NCBI Taxonomy" id="1172194"/>
    <lineage>
        <taxon>Bacteria</taxon>
        <taxon>Pseudomonadati</taxon>
        <taxon>Pseudomonadota</taxon>
        <taxon>Gammaproteobacteria</taxon>
        <taxon>Nevskiales</taxon>
        <taxon>Nevskiaceae</taxon>
        <taxon>Hydrocarboniphaga</taxon>
    </lineage>
</organism>
<evidence type="ECO:0000313" key="4">
    <source>
        <dbReference type="EMBL" id="EIT68179.1"/>
    </source>
</evidence>
<feature type="chain" id="PRO_5003712856" description="Thioredoxin domain-containing protein" evidence="2">
    <location>
        <begin position="26"/>
        <end position="154"/>
    </location>
</feature>
<dbReference type="InterPro" id="IPR036249">
    <property type="entry name" value="Thioredoxin-like_sf"/>
</dbReference>
<proteinExistence type="predicted"/>
<dbReference type="RefSeq" id="WP_007187549.1">
    <property type="nucleotide sequence ID" value="NZ_AKGD01000004.1"/>
</dbReference>
<keyword evidence="2" id="KW-0732">Signal</keyword>
<feature type="signal peptide" evidence="2">
    <location>
        <begin position="1"/>
        <end position="25"/>
    </location>
</feature>
<dbReference type="AlphaFoldDB" id="I7Z8M8"/>
<dbReference type="InterPro" id="IPR013766">
    <property type="entry name" value="Thioredoxin_domain"/>
</dbReference>
<dbReference type="Gene3D" id="3.40.30.10">
    <property type="entry name" value="Glutaredoxin"/>
    <property type="match status" value="1"/>
</dbReference>
<dbReference type="OrthoDB" id="9811036at2"/>